<name>A0AAQ3K2F8_9LILI</name>
<dbReference type="SUPFAM" id="SSF57667">
    <property type="entry name" value="beta-beta-alpha zinc fingers"/>
    <property type="match status" value="1"/>
</dbReference>
<evidence type="ECO:0000313" key="4">
    <source>
        <dbReference type="Proteomes" id="UP001327560"/>
    </source>
</evidence>
<sequence length="143" mass="15600">MVSIPPPQASVDLSLTLTSSSSASGRVSRDVRLFPCLFCNRKFLKSQALGGHQNAHKKERTFGSWNSHILLPPPPAAAAAIAARHLNQYKPFPITLHSCKPDDASYHPAGGLSQSFGAPRLLADRHDQAFLATMYGRRLARVR</sequence>
<dbReference type="AlphaFoldDB" id="A0AAQ3K2F8"/>
<dbReference type="InterPro" id="IPR013087">
    <property type="entry name" value="Znf_C2H2_type"/>
</dbReference>
<dbReference type="PROSITE" id="PS00028">
    <property type="entry name" value="ZINC_FINGER_C2H2_1"/>
    <property type="match status" value="1"/>
</dbReference>
<dbReference type="Gene3D" id="3.30.160.60">
    <property type="entry name" value="Classic Zinc Finger"/>
    <property type="match status" value="1"/>
</dbReference>
<keyword evidence="4" id="KW-1185">Reference proteome</keyword>
<evidence type="ECO:0000256" key="1">
    <source>
        <dbReference type="PROSITE-ProRule" id="PRU00042"/>
    </source>
</evidence>
<dbReference type="PANTHER" id="PTHR45730">
    <property type="entry name" value="ZINC FINGER PROTEIN JAGGED"/>
    <property type="match status" value="1"/>
</dbReference>
<accession>A0AAQ3K2F8</accession>
<organism evidence="3 4">
    <name type="scientific">Canna indica</name>
    <name type="common">Indian-shot</name>
    <dbReference type="NCBI Taxonomy" id="4628"/>
    <lineage>
        <taxon>Eukaryota</taxon>
        <taxon>Viridiplantae</taxon>
        <taxon>Streptophyta</taxon>
        <taxon>Embryophyta</taxon>
        <taxon>Tracheophyta</taxon>
        <taxon>Spermatophyta</taxon>
        <taxon>Magnoliopsida</taxon>
        <taxon>Liliopsida</taxon>
        <taxon>Zingiberales</taxon>
        <taxon>Cannaceae</taxon>
        <taxon>Canna</taxon>
    </lineage>
</organism>
<reference evidence="3 4" key="1">
    <citation type="submission" date="2023-10" db="EMBL/GenBank/DDBJ databases">
        <title>Chromosome-scale genome assembly provides insights into flower coloration mechanisms of Canna indica.</title>
        <authorList>
            <person name="Li C."/>
        </authorList>
    </citation>
    <scope>NUCLEOTIDE SEQUENCE [LARGE SCALE GENOMIC DNA]</scope>
    <source>
        <tissue evidence="3">Flower</tissue>
    </source>
</reference>
<keyword evidence="1" id="KW-0479">Metal-binding</keyword>
<evidence type="ECO:0000313" key="3">
    <source>
        <dbReference type="EMBL" id="WOK99497.1"/>
    </source>
</evidence>
<dbReference type="Proteomes" id="UP001327560">
    <property type="component" value="Chromosome 2"/>
</dbReference>
<dbReference type="InterPro" id="IPR036236">
    <property type="entry name" value="Znf_C2H2_sf"/>
</dbReference>
<keyword evidence="1" id="KW-0863">Zinc-finger</keyword>
<dbReference type="PROSITE" id="PS50157">
    <property type="entry name" value="ZINC_FINGER_C2H2_2"/>
    <property type="match status" value="1"/>
</dbReference>
<gene>
    <name evidence="3" type="ORF">Cni_G08209</name>
</gene>
<keyword evidence="1" id="KW-0862">Zinc</keyword>
<dbReference type="GO" id="GO:0008270">
    <property type="term" value="F:zinc ion binding"/>
    <property type="evidence" value="ECO:0007669"/>
    <property type="project" value="UniProtKB-KW"/>
</dbReference>
<feature type="domain" description="C2H2-type" evidence="2">
    <location>
        <begin position="34"/>
        <end position="61"/>
    </location>
</feature>
<dbReference type="GO" id="GO:0003700">
    <property type="term" value="F:DNA-binding transcription factor activity"/>
    <property type="evidence" value="ECO:0007669"/>
    <property type="project" value="InterPro"/>
</dbReference>
<dbReference type="EMBL" id="CP136891">
    <property type="protein sequence ID" value="WOK99497.1"/>
    <property type="molecule type" value="Genomic_DNA"/>
</dbReference>
<protein>
    <submittedName>
        <fullName evidence="3">Zinc finger protein 6-like</fullName>
    </submittedName>
</protein>
<proteinExistence type="predicted"/>
<evidence type="ECO:0000259" key="2">
    <source>
        <dbReference type="PROSITE" id="PS50157"/>
    </source>
</evidence>
<dbReference type="InterPro" id="IPR045320">
    <property type="entry name" value="JAGGED/SL1-like"/>
</dbReference>
<dbReference type="PANTHER" id="PTHR45730:SF108">
    <property type="entry name" value="PROTEIN LATE FLOWERING"/>
    <property type="match status" value="1"/>
</dbReference>